<accession>A0ABS5ENK9</accession>
<evidence type="ECO:0000313" key="2">
    <source>
        <dbReference type="EMBL" id="MBR0652606.1"/>
    </source>
</evidence>
<comment type="caution">
    <text evidence="2">The sequence shown here is derived from an EMBL/GenBank/DDBJ whole genome shotgun (WGS) entry which is preliminary data.</text>
</comment>
<evidence type="ECO:0008006" key="4">
    <source>
        <dbReference type="Google" id="ProtNLM"/>
    </source>
</evidence>
<evidence type="ECO:0000256" key="1">
    <source>
        <dbReference type="SAM" id="Phobius"/>
    </source>
</evidence>
<keyword evidence="1" id="KW-1133">Transmembrane helix</keyword>
<dbReference type="Proteomes" id="UP000698752">
    <property type="component" value="Unassembled WGS sequence"/>
</dbReference>
<name>A0ABS5ENK9_9PROT</name>
<dbReference type="RefSeq" id="WP_211871323.1">
    <property type="nucleotide sequence ID" value="NZ_JAAEDI010000031.1"/>
</dbReference>
<proteinExistence type="predicted"/>
<keyword evidence="3" id="KW-1185">Reference proteome</keyword>
<keyword evidence="1" id="KW-0812">Transmembrane</keyword>
<evidence type="ECO:0000313" key="3">
    <source>
        <dbReference type="Proteomes" id="UP000698752"/>
    </source>
</evidence>
<organism evidence="2 3">
    <name type="scientific">Neoroseomonas terrae</name>
    <dbReference type="NCBI Taxonomy" id="424799"/>
    <lineage>
        <taxon>Bacteria</taxon>
        <taxon>Pseudomonadati</taxon>
        <taxon>Pseudomonadota</taxon>
        <taxon>Alphaproteobacteria</taxon>
        <taxon>Acetobacterales</taxon>
        <taxon>Acetobacteraceae</taxon>
        <taxon>Neoroseomonas</taxon>
    </lineage>
</organism>
<keyword evidence="1" id="KW-0472">Membrane</keyword>
<dbReference type="EMBL" id="JAAEDI010000031">
    <property type="protein sequence ID" value="MBR0652606.1"/>
    <property type="molecule type" value="Genomic_DNA"/>
</dbReference>
<protein>
    <recommendedName>
        <fullName evidence="4">ABC transmembrane type-1 domain-containing protein</fullName>
    </recommendedName>
</protein>
<sequence>MPHLRRILRAPLLILAFLWVVLEETIWRWAGQLGAAIARLPVFAGLERLVARLDARIVLLLFLLPLLALIPLKLAAVWLIGGGHAIKGVMLLVSAKFLGTAVSAHLYALAEPKLMTIAAFARVRNVVVGLLARAHAYLEALRVWQAVRRAKAMARVLAARVHILVFGDGPGLIGRVRAVRARWRHRA</sequence>
<feature type="transmembrane region" description="Helical" evidence="1">
    <location>
        <begin position="86"/>
        <end position="110"/>
    </location>
</feature>
<feature type="transmembrane region" description="Helical" evidence="1">
    <location>
        <begin position="58"/>
        <end position="80"/>
    </location>
</feature>
<gene>
    <name evidence="2" type="ORF">GXW78_23315</name>
</gene>
<reference evidence="3" key="1">
    <citation type="journal article" date="2021" name="Syst. Appl. Microbiol.">
        <title>Roseomonas hellenica sp. nov., isolated from roots of wild-growing Alkanna tinctoria.</title>
        <authorList>
            <person name="Rat A."/>
            <person name="Naranjo H.D."/>
            <person name="Lebbe L."/>
            <person name="Cnockaert M."/>
            <person name="Krigas N."/>
            <person name="Grigoriadou K."/>
            <person name="Maloupa E."/>
            <person name="Willems A."/>
        </authorList>
    </citation>
    <scope>NUCLEOTIDE SEQUENCE [LARGE SCALE GENOMIC DNA]</scope>
    <source>
        <strain evidence="3">LMG 31159</strain>
    </source>
</reference>